<dbReference type="PANTHER" id="PTHR23419">
    <property type="entry name" value="DIVALENT CATION TOLERANCE CUTA-RELATED"/>
    <property type="match status" value="1"/>
</dbReference>
<comment type="caution">
    <text evidence="2">The sequence shown here is derived from an EMBL/GenBank/DDBJ whole genome shotgun (WGS) entry which is preliminary data.</text>
</comment>
<dbReference type="Pfam" id="PF03091">
    <property type="entry name" value="CutA1"/>
    <property type="match status" value="1"/>
</dbReference>
<dbReference type="PANTHER" id="PTHR23419:SF8">
    <property type="entry name" value="FI09726P"/>
    <property type="match status" value="1"/>
</dbReference>
<dbReference type="EMBL" id="JAHXRI010000006">
    <property type="protein sequence ID" value="MBZ1350012.1"/>
    <property type="molecule type" value="Genomic_DNA"/>
</dbReference>
<sequence length="105" mass="11293">MNQTDIVLVLSNAPDEAVATRIAEALVSEGLAACVNVGAPVQSVYRWQGALEKATEIPLTIKTTVAKQAKLIARLIALHPYDVPEAIVVPILGGYAPYLNWVREN</sequence>
<accession>A0A953N6V8</accession>
<dbReference type="InterPro" id="IPR011322">
    <property type="entry name" value="N-reg_PII-like_a/b"/>
</dbReference>
<dbReference type="RefSeq" id="WP_259660412.1">
    <property type="nucleotide sequence ID" value="NZ_JAHXRI010000006.1"/>
</dbReference>
<dbReference type="SUPFAM" id="SSF54913">
    <property type="entry name" value="GlnB-like"/>
    <property type="match status" value="1"/>
</dbReference>
<organism evidence="2 3">
    <name type="scientific">Zwartia hollandica</name>
    <dbReference type="NCBI Taxonomy" id="324606"/>
    <lineage>
        <taxon>Bacteria</taxon>
        <taxon>Pseudomonadati</taxon>
        <taxon>Pseudomonadota</taxon>
        <taxon>Betaproteobacteria</taxon>
        <taxon>Burkholderiales</taxon>
        <taxon>Alcaligenaceae</taxon>
        <taxon>Zwartia</taxon>
    </lineage>
</organism>
<dbReference type="InterPro" id="IPR015867">
    <property type="entry name" value="N-reg_PII/ATP_PRibTrfase_C"/>
</dbReference>
<reference evidence="2" key="1">
    <citation type="submission" date="2021-07" db="EMBL/GenBank/DDBJ databases">
        <title>New genus and species of the family Alcaligenaceae.</title>
        <authorList>
            <person name="Hahn M.W."/>
        </authorList>
    </citation>
    <scope>NUCLEOTIDE SEQUENCE</scope>
    <source>
        <strain evidence="2">LF4-65</strain>
    </source>
</reference>
<evidence type="ECO:0000313" key="2">
    <source>
        <dbReference type="EMBL" id="MBZ1350012.1"/>
    </source>
</evidence>
<gene>
    <name evidence="2" type="ORF">KZZ10_05095</name>
</gene>
<dbReference type="Gene3D" id="3.30.70.120">
    <property type="match status" value="1"/>
</dbReference>
<dbReference type="AlphaFoldDB" id="A0A953N6V8"/>
<dbReference type="GO" id="GO:0005507">
    <property type="term" value="F:copper ion binding"/>
    <property type="evidence" value="ECO:0007669"/>
    <property type="project" value="TreeGrafter"/>
</dbReference>
<keyword evidence="3" id="KW-1185">Reference proteome</keyword>
<dbReference type="Proteomes" id="UP000739565">
    <property type="component" value="Unassembled WGS sequence"/>
</dbReference>
<name>A0A953N6V8_9BURK</name>
<proteinExistence type="inferred from homology"/>
<evidence type="ECO:0000313" key="3">
    <source>
        <dbReference type="Proteomes" id="UP000739565"/>
    </source>
</evidence>
<dbReference type="InterPro" id="IPR004323">
    <property type="entry name" value="Ion_tolerance_CutA"/>
</dbReference>
<comment type="similarity">
    <text evidence="1">Belongs to the CutA family.</text>
</comment>
<protein>
    <submittedName>
        <fullName evidence="2">Divalent-cation tolerance protein CutA</fullName>
    </submittedName>
</protein>
<evidence type="ECO:0000256" key="1">
    <source>
        <dbReference type="ARBA" id="ARBA00010169"/>
    </source>
</evidence>
<dbReference type="GO" id="GO:0010038">
    <property type="term" value="P:response to metal ion"/>
    <property type="evidence" value="ECO:0007669"/>
    <property type="project" value="InterPro"/>
</dbReference>